<evidence type="ECO:0000313" key="7">
    <source>
        <dbReference type="EMBL" id="MFC5971700.1"/>
    </source>
</evidence>
<gene>
    <name evidence="6 7" type="primary">hisB</name>
    <name evidence="7" type="ORF">ACFPYI_10185</name>
</gene>
<comment type="caution">
    <text evidence="7">The sequence shown here is derived from an EMBL/GenBank/DDBJ whole genome shotgun (WGS) entry which is preliminary data.</text>
</comment>
<dbReference type="PROSITE" id="PS00954">
    <property type="entry name" value="IGP_DEHYDRATASE_1"/>
    <property type="match status" value="1"/>
</dbReference>
<dbReference type="InterPro" id="IPR000807">
    <property type="entry name" value="ImidazoleglycerolP_deHydtase"/>
</dbReference>
<comment type="subcellular location">
    <subcellularLocation>
        <location evidence="6">Cytoplasm</location>
    </subcellularLocation>
</comment>
<dbReference type="FunFam" id="3.30.230.40:FF:000001">
    <property type="entry name" value="Imidazoleglycerol-phosphate dehydratase HisB"/>
    <property type="match status" value="1"/>
</dbReference>
<proteinExistence type="inferred from homology"/>
<dbReference type="EC" id="4.2.1.19" evidence="6"/>
<dbReference type="GO" id="GO:0000105">
    <property type="term" value="P:L-histidine biosynthetic process"/>
    <property type="evidence" value="ECO:0007669"/>
    <property type="project" value="UniProtKB-UniRule"/>
</dbReference>
<dbReference type="GO" id="GO:0005737">
    <property type="term" value="C:cytoplasm"/>
    <property type="evidence" value="ECO:0007669"/>
    <property type="project" value="UniProtKB-SubCell"/>
</dbReference>
<protein>
    <recommendedName>
        <fullName evidence="2 6">Imidazoleglycerol-phosphate dehydratase</fullName>
        <shortName evidence="6">IGPD</shortName>
        <ecNumber evidence="6">4.2.1.19</ecNumber>
    </recommendedName>
</protein>
<dbReference type="InterPro" id="IPR020565">
    <property type="entry name" value="ImidazoleglycerP_deHydtase_CS"/>
</dbReference>
<dbReference type="NCBIfam" id="NF002111">
    <property type="entry name" value="PRK00951.2-1"/>
    <property type="match status" value="1"/>
</dbReference>
<dbReference type="PANTHER" id="PTHR23133:SF2">
    <property type="entry name" value="IMIDAZOLEGLYCEROL-PHOSPHATE DEHYDRATASE"/>
    <property type="match status" value="1"/>
</dbReference>
<dbReference type="NCBIfam" id="NF002116">
    <property type="entry name" value="PRK00951.2-6"/>
    <property type="match status" value="1"/>
</dbReference>
<organism evidence="7 8">
    <name type="scientific">Halomarina salina</name>
    <dbReference type="NCBI Taxonomy" id="1872699"/>
    <lineage>
        <taxon>Archaea</taxon>
        <taxon>Methanobacteriati</taxon>
        <taxon>Methanobacteriota</taxon>
        <taxon>Stenosarchaea group</taxon>
        <taxon>Halobacteria</taxon>
        <taxon>Halobacteriales</taxon>
        <taxon>Natronomonadaceae</taxon>
        <taxon>Halomarina</taxon>
    </lineage>
</organism>
<comment type="similarity">
    <text evidence="6">Belongs to the imidazoleglycerol-phosphate dehydratase family.</text>
</comment>
<dbReference type="EMBL" id="JBHSQH010000001">
    <property type="protein sequence ID" value="MFC5971700.1"/>
    <property type="molecule type" value="Genomic_DNA"/>
</dbReference>
<dbReference type="FunFam" id="3.30.230.40:FF:000003">
    <property type="entry name" value="Imidazoleglycerol-phosphate dehydratase HisB"/>
    <property type="match status" value="1"/>
</dbReference>
<comment type="pathway">
    <text evidence="1 6">Amino-acid biosynthesis; L-histidine biosynthesis; L-histidine from 5-phospho-alpha-D-ribose 1-diphosphate: step 6/9.</text>
</comment>
<dbReference type="PANTHER" id="PTHR23133">
    <property type="entry name" value="IMIDAZOLEGLYCEROL-PHOSPHATE DEHYDRATASE HIS7"/>
    <property type="match status" value="1"/>
</dbReference>
<keyword evidence="4 6" id="KW-0368">Histidine biosynthesis</keyword>
<dbReference type="Pfam" id="PF00475">
    <property type="entry name" value="IGPD"/>
    <property type="match status" value="1"/>
</dbReference>
<dbReference type="InterPro" id="IPR020568">
    <property type="entry name" value="Ribosomal_Su5_D2-typ_SF"/>
</dbReference>
<keyword evidence="5 6" id="KW-0456">Lyase</keyword>
<comment type="catalytic activity">
    <reaction evidence="6">
        <text>D-erythro-1-(imidazol-4-yl)glycerol 3-phosphate = 3-(imidazol-4-yl)-2-oxopropyl phosphate + H2O</text>
        <dbReference type="Rhea" id="RHEA:11040"/>
        <dbReference type="ChEBI" id="CHEBI:15377"/>
        <dbReference type="ChEBI" id="CHEBI:57766"/>
        <dbReference type="ChEBI" id="CHEBI:58278"/>
        <dbReference type="EC" id="4.2.1.19"/>
    </reaction>
</comment>
<keyword evidence="6" id="KW-0963">Cytoplasm</keyword>
<evidence type="ECO:0000256" key="1">
    <source>
        <dbReference type="ARBA" id="ARBA00005047"/>
    </source>
</evidence>
<keyword evidence="8" id="KW-1185">Reference proteome</keyword>
<keyword evidence="3 6" id="KW-0028">Amino-acid biosynthesis</keyword>
<evidence type="ECO:0000256" key="4">
    <source>
        <dbReference type="ARBA" id="ARBA00023102"/>
    </source>
</evidence>
<dbReference type="Gene3D" id="3.30.230.40">
    <property type="entry name" value="Imidazole glycerol phosphate dehydratase, domain 1"/>
    <property type="match status" value="2"/>
</dbReference>
<evidence type="ECO:0000256" key="6">
    <source>
        <dbReference type="HAMAP-Rule" id="MF_00076"/>
    </source>
</evidence>
<evidence type="ECO:0000256" key="5">
    <source>
        <dbReference type="ARBA" id="ARBA00023239"/>
    </source>
</evidence>
<dbReference type="InterPro" id="IPR038494">
    <property type="entry name" value="IGPD_sf"/>
</dbReference>
<dbReference type="RefSeq" id="WP_247414587.1">
    <property type="nucleotide sequence ID" value="NZ_JALLGW010000001.1"/>
</dbReference>
<name>A0ABD5RN14_9EURY</name>
<accession>A0ABD5RN14</accession>
<dbReference type="NCBIfam" id="NF002114">
    <property type="entry name" value="PRK00951.2-4"/>
    <property type="match status" value="1"/>
</dbReference>
<dbReference type="SUPFAM" id="SSF54211">
    <property type="entry name" value="Ribosomal protein S5 domain 2-like"/>
    <property type="match status" value="2"/>
</dbReference>
<dbReference type="Proteomes" id="UP001596099">
    <property type="component" value="Unassembled WGS sequence"/>
</dbReference>
<evidence type="ECO:0000256" key="3">
    <source>
        <dbReference type="ARBA" id="ARBA00022605"/>
    </source>
</evidence>
<dbReference type="AlphaFoldDB" id="A0ABD5RN14"/>
<reference evidence="7 8" key="1">
    <citation type="journal article" date="2019" name="Int. J. Syst. Evol. Microbiol.">
        <title>The Global Catalogue of Microorganisms (GCM) 10K type strain sequencing project: providing services to taxonomists for standard genome sequencing and annotation.</title>
        <authorList>
            <consortium name="The Broad Institute Genomics Platform"/>
            <consortium name="The Broad Institute Genome Sequencing Center for Infectious Disease"/>
            <person name="Wu L."/>
            <person name="Ma J."/>
        </authorList>
    </citation>
    <scope>NUCLEOTIDE SEQUENCE [LARGE SCALE GENOMIC DNA]</scope>
    <source>
        <strain evidence="7 8">CGMCC 1.12543</strain>
    </source>
</reference>
<dbReference type="GO" id="GO:0004424">
    <property type="term" value="F:imidazoleglycerol-phosphate dehydratase activity"/>
    <property type="evidence" value="ECO:0007669"/>
    <property type="project" value="UniProtKB-UniRule"/>
</dbReference>
<evidence type="ECO:0000256" key="2">
    <source>
        <dbReference type="ARBA" id="ARBA00016664"/>
    </source>
</evidence>
<dbReference type="PROSITE" id="PS00955">
    <property type="entry name" value="IGP_DEHYDRATASE_2"/>
    <property type="match status" value="1"/>
</dbReference>
<dbReference type="HAMAP" id="MF_00076">
    <property type="entry name" value="HisB"/>
    <property type="match status" value="1"/>
</dbReference>
<evidence type="ECO:0000313" key="8">
    <source>
        <dbReference type="Proteomes" id="UP001596099"/>
    </source>
</evidence>
<sequence length="195" mass="21164">MTTRSASVTRTTSETDIDLDLTVDGSGEADVETGIGFFDHMLTSFAKHGLFDLRVECDGDLHVDDHHTVEDVALALGEAFDEALGDRSGIVRFADRRVPLDEAVASVVVDVSGRPLFRFEGEFSQDSVGEFTSHMAGHFARSLTTTAGLTLHASVEGENAHHEVEALFKCLARTLDDATRIDERRQGTPSTKGEL</sequence>
<dbReference type="CDD" id="cd07914">
    <property type="entry name" value="IGPD"/>
    <property type="match status" value="1"/>
</dbReference>